<dbReference type="PANTHER" id="PTHR15263">
    <property type="entry name" value="I-KAPPA-B-LIKE PROTEIN IKBL"/>
    <property type="match status" value="1"/>
</dbReference>
<name>A0ABR3FDS2_9AGAR</name>
<evidence type="ECO:0000256" key="5">
    <source>
        <dbReference type="ARBA" id="ARBA00023242"/>
    </source>
</evidence>
<evidence type="ECO:0000256" key="6">
    <source>
        <dbReference type="SAM" id="MobiDB-lite"/>
    </source>
</evidence>
<feature type="compositionally biased region" description="Low complexity" evidence="6">
    <location>
        <begin position="219"/>
        <end position="231"/>
    </location>
</feature>
<comment type="caution">
    <text evidence="7">The sequence shown here is derived from an EMBL/GenBank/DDBJ whole genome shotgun (WGS) entry which is preliminary data.</text>
</comment>
<proteinExistence type="predicted"/>
<dbReference type="EMBL" id="JBAHYK010000501">
    <property type="protein sequence ID" value="KAL0573477.1"/>
    <property type="molecule type" value="Genomic_DNA"/>
</dbReference>
<keyword evidence="5" id="KW-0539">Nucleus</keyword>
<keyword evidence="2" id="KW-0597">Phosphoprotein</keyword>
<evidence type="ECO:0000256" key="2">
    <source>
        <dbReference type="ARBA" id="ARBA00022553"/>
    </source>
</evidence>
<protein>
    <submittedName>
        <fullName evidence="7">Uncharacterized protein</fullName>
    </submittedName>
</protein>
<feature type="region of interest" description="Disordered" evidence="6">
    <location>
        <begin position="219"/>
        <end position="329"/>
    </location>
</feature>
<evidence type="ECO:0000313" key="7">
    <source>
        <dbReference type="EMBL" id="KAL0573477.1"/>
    </source>
</evidence>
<keyword evidence="3" id="KW-0677">Repeat</keyword>
<dbReference type="InterPro" id="IPR038753">
    <property type="entry name" value="NFKBIL1"/>
</dbReference>
<reference evidence="7 8" key="1">
    <citation type="submission" date="2024-02" db="EMBL/GenBank/DDBJ databases">
        <title>A draft genome for the cacao thread blight pathogen Marasmius crinis-equi.</title>
        <authorList>
            <person name="Cohen S.P."/>
            <person name="Baruah I.K."/>
            <person name="Amoako-Attah I."/>
            <person name="Bukari Y."/>
            <person name="Meinhardt L.W."/>
            <person name="Bailey B.A."/>
        </authorList>
    </citation>
    <scope>NUCLEOTIDE SEQUENCE [LARGE SCALE GENOMIC DNA]</scope>
    <source>
        <strain evidence="7 8">GH-76</strain>
    </source>
</reference>
<evidence type="ECO:0000256" key="1">
    <source>
        <dbReference type="ARBA" id="ARBA00004123"/>
    </source>
</evidence>
<dbReference type="PANTHER" id="PTHR15263:SF1">
    <property type="entry name" value="NF-KAPPA-B INHIBITOR-LIKE PROTEIN 1"/>
    <property type="match status" value="1"/>
</dbReference>
<feature type="region of interest" description="Disordered" evidence="6">
    <location>
        <begin position="133"/>
        <end position="168"/>
    </location>
</feature>
<accession>A0ABR3FDS2</accession>
<keyword evidence="4" id="KW-0040">ANK repeat</keyword>
<feature type="compositionally biased region" description="Basic and acidic residues" evidence="6">
    <location>
        <begin position="245"/>
        <end position="282"/>
    </location>
</feature>
<feature type="compositionally biased region" description="Acidic residues" evidence="6">
    <location>
        <begin position="283"/>
        <end position="313"/>
    </location>
</feature>
<keyword evidence="8" id="KW-1185">Reference proteome</keyword>
<evidence type="ECO:0000256" key="4">
    <source>
        <dbReference type="ARBA" id="ARBA00023043"/>
    </source>
</evidence>
<gene>
    <name evidence="7" type="ORF">V5O48_008485</name>
</gene>
<organism evidence="7 8">
    <name type="scientific">Marasmius crinis-equi</name>
    <dbReference type="NCBI Taxonomy" id="585013"/>
    <lineage>
        <taxon>Eukaryota</taxon>
        <taxon>Fungi</taxon>
        <taxon>Dikarya</taxon>
        <taxon>Basidiomycota</taxon>
        <taxon>Agaricomycotina</taxon>
        <taxon>Agaricomycetes</taxon>
        <taxon>Agaricomycetidae</taxon>
        <taxon>Agaricales</taxon>
        <taxon>Marasmiineae</taxon>
        <taxon>Marasmiaceae</taxon>
        <taxon>Marasmius</taxon>
    </lineage>
</organism>
<sequence length="442" mass="50259">MASCSGVTEDWKRCNSLRAKHTSKHTRNGYFCDDHRGQTGWCADVAIEERIGRAINKECCGVTTTRELGPCKLNSRSRETFSFCRHHLDQRPPTWTLPKQPKVEECDDKVHLRLRKRLLDFVGAYNEWKDLKPDYQSQSSGPSGAQPPPQESTEESDDVPSPEAEAKPTASDAQPFFVVFFIPLYYTFSHPILSPFIFCSLLTIAGLCWKKAGGWAGIWKKNGGARKSPSSRSKRAKEEADVEDEGRRQEPEEETHHEAEEEKRAHDPEQDCKEEEAKHNADADADADNEGEDHEQEFTGEGEQEQEHEEPDPEERPIEEDKPDSEPISDYRDSLARFLARDWSIDNPASFDKIPWPVFVRPGHIPQPGDVTEQAVKTFLEVGTVNNAALLKELRRSLHPDNFRRRGAVTSINDKAEKMMVQAKVTMISQCINSIWESQQEE</sequence>
<evidence type="ECO:0000256" key="3">
    <source>
        <dbReference type="ARBA" id="ARBA00022737"/>
    </source>
</evidence>
<comment type="subcellular location">
    <subcellularLocation>
        <location evidence="1">Nucleus</location>
    </subcellularLocation>
</comment>
<dbReference type="Proteomes" id="UP001465976">
    <property type="component" value="Unassembled WGS sequence"/>
</dbReference>
<evidence type="ECO:0000313" key="8">
    <source>
        <dbReference type="Proteomes" id="UP001465976"/>
    </source>
</evidence>